<name>D5A899_PICSI</name>
<feature type="compositionally biased region" description="Low complexity" evidence="6">
    <location>
        <begin position="16"/>
        <end position="26"/>
    </location>
</feature>
<evidence type="ECO:0000256" key="5">
    <source>
        <dbReference type="PROSITE-ProRule" id="PRU00723"/>
    </source>
</evidence>
<dbReference type="SMART" id="SM00356">
    <property type="entry name" value="ZnF_C3H1"/>
    <property type="match status" value="6"/>
</dbReference>
<feature type="compositionally biased region" description="Basic and acidic residues" evidence="6">
    <location>
        <begin position="1"/>
        <end position="15"/>
    </location>
</feature>
<sequence>MAGDKRQRSRSKSDSRSPSPTPTTSKSLDRDSPAVKATPSENAAERRAGKKNHLTVEICKDFFKGRCKRLPSDCKYAHPVSTVAVEENKVTVCFDSLRDRCSRGSTCRYYHPSPAIRVSMQEAAGIRPSPVPLGHQVDVIRPSNIFLGPRGPPHPLPVLRSPSSVKNMTKPLVEICRDFVRGRCTREADECRYAHHAPTAGEGDYVIVCSDHLRGKCERDSCRYFHAPENLRSRIRDGALGPAATLNSAHSNRGMDAAHAFPSSFYDQQVLKRMRTGDYAGDPHSWGITQQSGAPNFHAPSMVGPSLIRPPLPLLQSSTLVPPPHLQSLEVNDEDRLQVCRDFLKNKCARNSSCKYAHPEPHTKVVDNYVTVCRDFQRGKCKRESCRFYHSSKK</sequence>
<organism evidence="8">
    <name type="scientific">Picea sitchensis</name>
    <name type="common">Sitka spruce</name>
    <name type="synonym">Pinus sitchensis</name>
    <dbReference type="NCBI Taxonomy" id="3332"/>
    <lineage>
        <taxon>Eukaryota</taxon>
        <taxon>Viridiplantae</taxon>
        <taxon>Streptophyta</taxon>
        <taxon>Embryophyta</taxon>
        <taxon>Tracheophyta</taxon>
        <taxon>Spermatophyta</taxon>
        <taxon>Pinopsida</taxon>
        <taxon>Pinidae</taxon>
        <taxon>Conifers I</taxon>
        <taxon>Pinales</taxon>
        <taxon>Pinaceae</taxon>
        <taxon>Picea</taxon>
    </lineage>
</organism>
<feature type="zinc finger region" description="C3H1-type" evidence="5">
    <location>
        <begin position="87"/>
        <end position="114"/>
    </location>
</feature>
<dbReference type="AlphaFoldDB" id="D5A899"/>
<feature type="zinc finger region" description="C3H1-type" evidence="5">
    <location>
        <begin position="367"/>
        <end position="393"/>
    </location>
</feature>
<feature type="region of interest" description="Disordered" evidence="6">
    <location>
        <begin position="1"/>
        <end position="49"/>
    </location>
</feature>
<dbReference type="PANTHER" id="PTHR12675:SF12">
    <property type="entry name" value="PROTEIN MUSCLEBLIND"/>
    <property type="match status" value="1"/>
</dbReference>
<dbReference type="EMBL" id="BT124314">
    <property type="protein sequence ID" value="ADE77575.1"/>
    <property type="molecule type" value="mRNA"/>
</dbReference>
<dbReference type="GO" id="GO:0008270">
    <property type="term" value="F:zinc ion binding"/>
    <property type="evidence" value="ECO:0007669"/>
    <property type="project" value="UniProtKB-KW"/>
</dbReference>
<keyword evidence="1 5" id="KW-0479">Metal-binding</keyword>
<dbReference type="GO" id="GO:0003723">
    <property type="term" value="F:RNA binding"/>
    <property type="evidence" value="ECO:0007669"/>
    <property type="project" value="TreeGrafter"/>
</dbReference>
<dbReference type="PANTHER" id="PTHR12675">
    <property type="entry name" value="MUSCLEBLIND-LIKE PROTEIN"/>
    <property type="match status" value="1"/>
</dbReference>
<evidence type="ECO:0000256" key="4">
    <source>
        <dbReference type="ARBA" id="ARBA00022833"/>
    </source>
</evidence>
<dbReference type="Pfam" id="PF22628">
    <property type="entry name" value="zf-CCCH_10"/>
    <property type="match status" value="6"/>
</dbReference>
<feature type="domain" description="C3H1-type" evidence="7">
    <location>
        <begin position="170"/>
        <end position="198"/>
    </location>
</feature>
<dbReference type="InterPro" id="IPR000571">
    <property type="entry name" value="Znf_CCCH"/>
</dbReference>
<feature type="domain" description="C3H1-type" evidence="7">
    <location>
        <begin position="87"/>
        <end position="114"/>
    </location>
</feature>
<dbReference type="GO" id="GO:0043484">
    <property type="term" value="P:regulation of RNA splicing"/>
    <property type="evidence" value="ECO:0007669"/>
    <property type="project" value="TreeGrafter"/>
</dbReference>
<feature type="zinc finger region" description="C3H1-type" evidence="5">
    <location>
        <begin position="54"/>
        <end position="81"/>
    </location>
</feature>
<dbReference type="PROSITE" id="PS50103">
    <property type="entry name" value="ZF_C3H1"/>
    <property type="match status" value="6"/>
</dbReference>
<evidence type="ECO:0000256" key="6">
    <source>
        <dbReference type="SAM" id="MobiDB-lite"/>
    </source>
</evidence>
<keyword evidence="2" id="KW-0677">Repeat</keyword>
<keyword evidence="4 5" id="KW-0862">Zinc</keyword>
<evidence type="ECO:0000259" key="7">
    <source>
        <dbReference type="PROSITE" id="PS50103"/>
    </source>
</evidence>
<protein>
    <recommendedName>
        <fullName evidence="7">C3H1-type domain-containing protein</fullName>
    </recommendedName>
</protein>
<evidence type="ECO:0000256" key="1">
    <source>
        <dbReference type="ARBA" id="ARBA00022723"/>
    </source>
</evidence>
<feature type="zinc finger region" description="C3H1-type" evidence="5">
    <location>
        <begin position="170"/>
        <end position="198"/>
    </location>
</feature>
<dbReference type="Gene3D" id="3.30.1370.210">
    <property type="match status" value="3"/>
</dbReference>
<feature type="domain" description="C3H1-type" evidence="7">
    <location>
        <begin position="54"/>
        <end position="81"/>
    </location>
</feature>
<dbReference type="EMBL" id="BT122384">
    <property type="protein sequence ID" value="ADE75768.1"/>
    <property type="molecule type" value="mRNA"/>
</dbReference>
<reference evidence="8" key="1">
    <citation type="submission" date="2010-04" db="EMBL/GenBank/DDBJ databases">
        <authorList>
            <person name="Reid K.E."/>
            <person name="Liao N."/>
            <person name="Chan S."/>
            <person name="Docking R."/>
            <person name="Taylor G."/>
            <person name="Moore R."/>
            <person name="Mayo M."/>
            <person name="Munro S."/>
            <person name="King J."/>
            <person name="Yanchuk A."/>
            <person name="Holt R."/>
            <person name="Jones S."/>
            <person name="Marra M."/>
            <person name="Ritland C.E."/>
            <person name="Ritland K."/>
            <person name="Bohlmann J."/>
        </authorList>
    </citation>
    <scope>NUCLEOTIDE SEQUENCE</scope>
    <source>
        <tissue evidence="9">Bud</tissue>
        <tissue evidence="8">Buds collected with no treatment. Collection October 2007</tissue>
    </source>
</reference>
<evidence type="ECO:0000256" key="2">
    <source>
        <dbReference type="ARBA" id="ARBA00022737"/>
    </source>
</evidence>
<keyword evidence="3 5" id="KW-0863">Zinc-finger</keyword>
<accession>D5A899</accession>
<feature type="zinc finger region" description="C3H1-type" evidence="5">
    <location>
        <begin position="334"/>
        <end position="361"/>
    </location>
</feature>
<evidence type="ECO:0000313" key="8">
    <source>
        <dbReference type="EMBL" id="ADE75768.1"/>
    </source>
</evidence>
<proteinExistence type="evidence at transcript level"/>
<evidence type="ECO:0000313" key="9">
    <source>
        <dbReference type="EMBL" id="ADE77575.1"/>
    </source>
</evidence>
<feature type="zinc finger region" description="C3H1-type" evidence="5">
    <location>
        <begin position="208"/>
        <end position="229"/>
    </location>
</feature>
<feature type="domain" description="C3H1-type" evidence="7">
    <location>
        <begin position="334"/>
        <end position="361"/>
    </location>
</feature>
<feature type="domain" description="C3H1-type" evidence="7">
    <location>
        <begin position="367"/>
        <end position="393"/>
    </location>
</feature>
<feature type="domain" description="C3H1-type" evidence="7">
    <location>
        <begin position="208"/>
        <end position="229"/>
    </location>
</feature>
<dbReference type="InterPro" id="IPR054429">
    <property type="entry name" value="Znf-CCCH_Muscleblind-like"/>
</dbReference>
<evidence type="ECO:0000256" key="3">
    <source>
        <dbReference type="ARBA" id="ARBA00022771"/>
    </source>
</evidence>